<dbReference type="Pfam" id="PF14369">
    <property type="entry name" value="Zn_ribbon_19"/>
    <property type="match status" value="1"/>
</dbReference>
<evidence type="ECO:0000256" key="6">
    <source>
        <dbReference type="ARBA" id="ARBA00022786"/>
    </source>
</evidence>
<dbReference type="EC" id="2.3.2.27" evidence="2"/>
<dbReference type="GO" id="GO:0005737">
    <property type="term" value="C:cytoplasm"/>
    <property type="evidence" value="ECO:0007669"/>
    <property type="project" value="TreeGrafter"/>
</dbReference>
<evidence type="ECO:0000256" key="8">
    <source>
        <dbReference type="PROSITE-ProRule" id="PRU00175"/>
    </source>
</evidence>
<evidence type="ECO:0000256" key="1">
    <source>
        <dbReference type="ARBA" id="ARBA00000900"/>
    </source>
</evidence>
<dbReference type="GO" id="GO:0016567">
    <property type="term" value="P:protein ubiquitination"/>
    <property type="evidence" value="ECO:0007669"/>
    <property type="project" value="TreeGrafter"/>
</dbReference>
<proteinExistence type="predicted"/>
<comment type="caution">
    <text evidence="11">The sequence shown here is derived from an EMBL/GenBank/DDBJ whole genome shotgun (WGS) entry which is preliminary data.</text>
</comment>
<name>A0A8J5FS02_ZINOF</name>
<feature type="compositionally biased region" description="Low complexity" evidence="9">
    <location>
        <begin position="317"/>
        <end position="342"/>
    </location>
</feature>
<evidence type="ECO:0000313" key="11">
    <source>
        <dbReference type="EMBL" id="KAG6493988.1"/>
    </source>
</evidence>
<feature type="compositionally biased region" description="Low complexity" evidence="9">
    <location>
        <begin position="286"/>
        <end position="297"/>
    </location>
</feature>
<keyword evidence="3" id="KW-0808">Transferase</keyword>
<dbReference type="AlphaFoldDB" id="A0A8J5FS02"/>
<dbReference type="EMBL" id="JACMSC010000013">
    <property type="protein sequence ID" value="KAG6493988.1"/>
    <property type="molecule type" value="Genomic_DNA"/>
</dbReference>
<dbReference type="PANTHER" id="PTHR15710:SF22">
    <property type="entry name" value="RING-TYPE E3 UBIQUITIN TRANSFERASE"/>
    <property type="match status" value="1"/>
</dbReference>
<dbReference type="FunFam" id="3.30.40.10:FF:000022">
    <property type="entry name" value="E3 ubiquitin-protein ligase RING1-like"/>
    <property type="match status" value="1"/>
</dbReference>
<keyword evidence="6" id="KW-0833">Ubl conjugation pathway</keyword>
<dbReference type="GO" id="GO:0008270">
    <property type="term" value="F:zinc ion binding"/>
    <property type="evidence" value="ECO:0007669"/>
    <property type="project" value="UniProtKB-KW"/>
</dbReference>
<feature type="region of interest" description="Disordered" evidence="9">
    <location>
        <begin position="74"/>
        <end position="102"/>
    </location>
</feature>
<protein>
    <recommendedName>
        <fullName evidence="2">RING-type E3 ubiquitin transferase</fullName>
        <ecNumber evidence="2">2.3.2.27</ecNumber>
    </recommendedName>
</protein>
<keyword evidence="7" id="KW-0862">Zinc</keyword>
<dbReference type="PROSITE" id="PS50089">
    <property type="entry name" value="ZF_RING_2"/>
    <property type="match status" value="1"/>
</dbReference>
<keyword evidence="4" id="KW-0479">Metal-binding</keyword>
<evidence type="ECO:0000256" key="9">
    <source>
        <dbReference type="SAM" id="MobiDB-lite"/>
    </source>
</evidence>
<sequence length="342" mass="37322">MDEYLAARYWCHMCSRMVSPIMGAEIECPICNSGFVEEMNGGGEAATSPDLELNRDLSLWAPILLEMLSGSSLRRRRLRREEEEGNSGRGHDSEAASNRRRRRSPAILQMLRALREGNGLDSDGDENDRERDRDRTQLLMDLINNAMEGSLDANNARGQSSNSSNSGVSLRDSFFGPGLDLLLQHLAESDPNFHGTPPAHKSAVEAMPTIKITENLSCSICLDDFEIGTKAKEMPCKHKFHGNCILPWLELHSSCPVCRFQVPTEESKVSDAANREELRDSGGGSSDSSDGGSERGSWLPVPWPFNGLFSLLGSHRSGNSSSTQPSSSSQPTTGGNSHPDAS</sequence>
<evidence type="ECO:0000256" key="3">
    <source>
        <dbReference type="ARBA" id="ARBA00022679"/>
    </source>
</evidence>
<dbReference type="SMART" id="SM00184">
    <property type="entry name" value="RING"/>
    <property type="match status" value="1"/>
</dbReference>
<reference evidence="11 12" key="1">
    <citation type="submission" date="2020-08" db="EMBL/GenBank/DDBJ databases">
        <title>Plant Genome Project.</title>
        <authorList>
            <person name="Zhang R.-G."/>
        </authorList>
    </citation>
    <scope>NUCLEOTIDE SEQUENCE [LARGE SCALE GENOMIC DNA]</scope>
    <source>
        <tissue evidence="11">Rhizome</tissue>
    </source>
</reference>
<dbReference type="Pfam" id="PF13639">
    <property type="entry name" value="zf-RING_2"/>
    <property type="match status" value="1"/>
</dbReference>
<feature type="compositionally biased region" description="Basic and acidic residues" evidence="9">
    <location>
        <begin position="266"/>
        <end position="280"/>
    </location>
</feature>
<evidence type="ECO:0000256" key="7">
    <source>
        <dbReference type="ARBA" id="ARBA00022833"/>
    </source>
</evidence>
<feature type="region of interest" description="Disordered" evidence="9">
    <location>
        <begin position="113"/>
        <end position="132"/>
    </location>
</feature>
<evidence type="ECO:0000256" key="2">
    <source>
        <dbReference type="ARBA" id="ARBA00012483"/>
    </source>
</evidence>
<dbReference type="InterPro" id="IPR039525">
    <property type="entry name" value="RNF126-like_zinc-ribbon"/>
</dbReference>
<dbReference type="Proteomes" id="UP000734854">
    <property type="component" value="Unassembled WGS sequence"/>
</dbReference>
<feature type="domain" description="RING-type" evidence="10">
    <location>
        <begin position="218"/>
        <end position="259"/>
    </location>
</feature>
<keyword evidence="12" id="KW-1185">Reference proteome</keyword>
<gene>
    <name evidence="11" type="ORF">ZIOFF_049001</name>
</gene>
<evidence type="ECO:0000313" key="12">
    <source>
        <dbReference type="Proteomes" id="UP000734854"/>
    </source>
</evidence>
<dbReference type="InterPro" id="IPR001841">
    <property type="entry name" value="Znf_RING"/>
</dbReference>
<evidence type="ECO:0000256" key="4">
    <source>
        <dbReference type="ARBA" id="ARBA00022723"/>
    </source>
</evidence>
<feature type="region of interest" description="Disordered" evidence="9">
    <location>
        <begin position="314"/>
        <end position="342"/>
    </location>
</feature>
<organism evidence="11 12">
    <name type="scientific">Zingiber officinale</name>
    <name type="common">Ginger</name>
    <name type="synonym">Amomum zingiber</name>
    <dbReference type="NCBI Taxonomy" id="94328"/>
    <lineage>
        <taxon>Eukaryota</taxon>
        <taxon>Viridiplantae</taxon>
        <taxon>Streptophyta</taxon>
        <taxon>Embryophyta</taxon>
        <taxon>Tracheophyta</taxon>
        <taxon>Spermatophyta</taxon>
        <taxon>Magnoliopsida</taxon>
        <taxon>Liliopsida</taxon>
        <taxon>Zingiberales</taxon>
        <taxon>Zingiberaceae</taxon>
        <taxon>Zingiber</taxon>
    </lineage>
</organism>
<dbReference type="GO" id="GO:0061630">
    <property type="term" value="F:ubiquitin protein ligase activity"/>
    <property type="evidence" value="ECO:0007669"/>
    <property type="project" value="UniProtKB-EC"/>
</dbReference>
<feature type="region of interest" description="Disordered" evidence="9">
    <location>
        <begin position="266"/>
        <end position="299"/>
    </location>
</feature>
<accession>A0A8J5FS02</accession>
<evidence type="ECO:0000259" key="10">
    <source>
        <dbReference type="PROSITE" id="PS50089"/>
    </source>
</evidence>
<keyword evidence="5 8" id="KW-0863">Zinc-finger</keyword>
<dbReference type="OrthoDB" id="21204at2759"/>
<comment type="catalytic activity">
    <reaction evidence="1">
        <text>S-ubiquitinyl-[E2 ubiquitin-conjugating enzyme]-L-cysteine + [acceptor protein]-L-lysine = [E2 ubiquitin-conjugating enzyme]-L-cysteine + N(6)-ubiquitinyl-[acceptor protein]-L-lysine.</text>
        <dbReference type="EC" id="2.3.2.27"/>
    </reaction>
</comment>
<evidence type="ECO:0000256" key="5">
    <source>
        <dbReference type="ARBA" id="ARBA00022771"/>
    </source>
</evidence>
<dbReference type="PANTHER" id="PTHR15710">
    <property type="entry name" value="E3 UBIQUITIN-PROTEIN LIGASE PRAJA"/>
    <property type="match status" value="1"/>
</dbReference>